<gene>
    <name evidence="2" type="ORF">ENC19_07195</name>
</gene>
<keyword evidence="3" id="KW-1185">Reference proteome</keyword>
<evidence type="ECO:0000259" key="1">
    <source>
        <dbReference type="Pfam" id="PF03435"/>
    </source>
</evidence>
<feature type="domain" description="Saccharopine dehydrogenase NADP binding" evidence="1">
    <location>
        <begin position="6"/>
        <end position="103"/>
    </location>
</feature>
<dbReference type="AlphaFoldDB" id="A0A6M1KUN1"/>
<comment type="caution">
    <text evidence="2">The sequence shown here is derived from an EMBL/GenBank/DDBJ whole genome shotgun (WGS) entry which is preliminary data.</text>
</comment>
<accession>A0A6M1KUN1</accession>
<dbReference type="Proteomes" id="UP000478148">
    <property type="component" value="Unassembled WGS sequence"/>
</dbReference>
<proteinExistence type="predicted"/>
<dbReference type="InterPro" id="IPR005097">
    <property type="entry name" value="Sacchrp_dh_NADP-bd"/>
</dbReference>
<dbReference type="InterPro" id="IPR036291">
    <property type="entry name" value="NAD(P)-bd_dom_sf"/>
</dbReference>
<dbReference type="Pfam" id="PF03435">
    <property type="entry name" value="Sacchrp_dh_NADP"/>
    <property type="match status" value="1"/>
</dbReference>
<dbReference type="Gene3D" id="3.40.50.720">
    <property type="entry name" value="NAD(P)-binding Rossmann-like Domain"/>
    <property type="match status" value="1"/>
</dbReference>
<dbReference type="PANTHER" id="PTHR43781">
    <property type="entry name" value="SACCHAROPINE DEHYDROGENASE"/>
    <property type="match status" value="1"/>
</dbReference>
<name>A0A6M1KUN1_9ACTN</name>
<dbReference type="PANTHER" id="PTHR43781:SF1">
    <property type="entry name" value="SACCHAROPINE DEHYDROGENASE"/>
    <property type="match status" value="1"/>
</dbReference>
<protein>
    <recommendedName>
        <fullName evidence="1">Saccharopine dehydrogenase NADP binding domain-containing protein</fullName>
    </recommendedName>
</protein>
<dbReference type="RefSeq" id="WP_164446333.1">
    <property type="nucleotide sequence ID" value="NZ_SAIY01000002.1"/>
</dbReference>
<sequence length="361" mass="37865">MTSPVVGVLGCYGAVGSAVVELLASADVRLRIGGRRPGPLTEVARETGVPREATALVDAADRHRLAEFAAGCAVVVDCTAPAYRAEAGVVRAAVAAGADYVGAAGEHRYPGLPTGRRVVVGAGMTPGLTFVLPRALAAAGFDRLDRLTAYSGGRDRFTPGAARDYVAGMVEGAGRSLAAWREGRRVPGALTPLDRVELPYFPGRVTAHPFLSTEAERLAATLGLAEVRWYHVFDGEQALRALSTVDPAQIDPAADRLVRAAELETFGRSTYQLIVLQLDGAAQGRPVTRTLALRAADSYRLTAEAAVLTVRAVLAGEVPPGSHHAGEVLDPARVMQRLAAAPSVRQLELVDRPAMVEEGAL</sequence>
<dbReference type="SUPFAM" id="SSF51735">
    <property type="entry name" value="NAD(P)-binding Rossmann-fold domains"/>
    <property type="match status" value="1"/>
</dbReference>
<evidence type="ECO:0000313" key="3">
    <source>
        <dbReference type="Proteomes" id="UP000478148"/>
    </source>
</evidence>
<dbReference type="EMBL" id="SAIY01000002">
    <property type="protein sequence ID" value="NGM12456.1"/>
    <property type="molecule type" value="Genomic_DNA"/>
</dbReference>
<reference evidence="2 3" key="1">
    <citation type="submission" date="2020-02" db="EMBL/GenBank/DDBJ databases">
        <title>Draft Genome Sequence of Verrucosispora sp. Strain CWR15, Isolated from Gulf of Mexico Sponge.</title>
        <authorList>
            <person name="Kennedy S.J."/>
            <person name="Cella E."/>
            <person name="Azarian T."/>
            <person name="Baker B.J."/>
            <person name="Shaw L.N."/>
        </authorList>
    </citation>
    <scope>NUCLEOTIDE SEQUENCE [LARGE SCALE GENOMIC DNA]</scope>
    <source>
        <strain evidence="2 3">CWR15</strain>
    </source>
</reference>
<evidence type="ECO:0000313" key="2">
    <source>
        <dbReference type="EMBL" id="NGM12456.1"/>
    </source>
</evidence>
<organism evidence="2 3">
    <name type="scientific">Verrucosispora sioxanthis</name>
    <dbReference type="NCBI Taxonomy" id="2499994"/>
    <lineage>
        <taxon>Bacteria</taxon>
        <taxon>Bacillati</taxon>
        <taxon>Actinomycetota</taxon>
        <taxon>Actinomycetes</taxon>
        <taxon>Micromonosporales</taxon>
        <taxon>Micromonosporaceae</taxon>
        <taxon>Micromonospora</taxon>
    </lineage>
</organism>